<protein>
    <recommendedName>
        <fullName evidence="5">Fibronectin type-III domain-containing protein</fullName>
    </recommendedName>
</protein>
<dbReference type="InterPro" id="IPR000413">
    <property type="entry name" value="Integrin_alpha"/>
</dbReference>
<accession>A0A4V3JR86</accession>
<dbReference type="PANTHER" id="PTHR23220">
    <property type="entry name" value="INTEGRIN ALPHA"/>
    <property type="match status" value="1"/>
</dbReference>
<feature type="signal peptide" evidence="4">
    <location>
        <begin position="1"/>
        <end position="23"/>
    </location>
</feature>
<evidence type="ECO:0000256" key="4">
    <source>
        <dbReference type="SAM" id="SignalP"/>
    </source>
</evidence>
<feature type="domain" description="Fibronectin type-III" evidence="5">
    <location>
        <begin position="66"/>
        <end position="172"/>
    </location>
</feature>
<dbReference type="GO" id="GO:0005178">
    <property type="term" value="F:integrin binding"/>
    <property type="evidence" value="ECO:0007669"/>
    <property type="project" value="TreeGrafter"/>
</dbReference>
<dbReference type="Gene3D" id="2.130.10.130">
    <property type="entry name" value="Integrin alpha, N-terminal"/>
    <property type="match status" value="3"/>
</dbReference>
<gene>
    <name evidence="6" type="ORF">EHQ58_09110</name>
</gene>
<dbReference type="SUPFAM" id="SSF69318">
    <property type="entry name" value="Integrin alpha N-terminal domain"/>
    <property type="match status" value="2"/>
</dbReference>
<keyword evidence="7" id="KW-1185">Reference proteome</keyword>
<dbReference type="GO" id="GO:0009897">
    <property type="term" value="C:external side of plasma membrane"/>
    <property type="evidence" value="ECO:0007669"/>
    <property type="project" value="TreeGrafter"/>
</dbReference>
<sequence length="1045" mass="107471">MRNLIINSILVFCLFTCTPPASSGDNSGSALASLLLGFGGVSTSPISDETTSVTNFDVQTAPIPGSSGTLTFQNVSATSLSLVWTQGTDAQTPTTSLLYLAYISTSANISSVSQMESNGLALGSYATAISTINFTGLSPSTRYYFNVIIKDGSGNKVAYSMANQLTTATPDTTAPIVGGGGTLSVSGISSSSMTLSWTEGVDNITSQSTLEYLVFRSNSSNIGNVASMEANGTAIGSYSSAISSLNITGLSASTTYYFNVMIRDTAGNKSSYTTRSQATTAAPDLTSPVAGGSGTLTTSNITATSLTLNWTQATDNVTAQNALSYLVYQSNSSNLSSVSSIETNGTAIGSYAAGIVTKNATALLPSTTYYYNVIVKDAAGNKSAYTMKSQTTLADSASPNVGNSGTLLVSNVTASGLTLSWTAGSDAITAQGSLQYLAYFSTSNNLSSVSNAETNGSAVGSYSAGITSVNVTGLTDSTTYYFNLVIRDEAGNKNIYNTISQITSPPPDTSIPTVTIRNLINKSTVETGFLYGTATDNVSVSKVEVSIDSGSYTLATGTTSWKFQLPSGSNSWKEGSSHTISVRSEDASSNQSIIKTINVKKGINRDINGDGYSDLVIGSGLHTSDTGRVYIFHSTGGSGITATNVSSATTTITGQAVVNRFGYSISMGDINGDGYSDIAVGAYRTSSYTGQIYIFYSSGTSGITVTGASSADKIISGEATNNNFGYSIFISDLNSDGYSDVVVGARNHSSSAGRVYIFNSAGSSGVTISSYSSASITISGESGSGMFGYALTSGDINGDGYIDLVVSANERNSNTGSVYVFHASGLSGITTTSAASASTIITGESTLNWFGDAVSVGDINIDGYADLVVGASGYNSNTGRVYIFHSSGSSGITITQASSASRTITGEATSDKFGFALICQDLNGNGYADILAGAHGYSSGKGRAYVFHSSGASGIPLTTASSADRFKIGESASDRFGYSVGALDLTGDGTVDLVLGAAGYSSNLGRIYIHHWNSFMPGDETADTSSAIITAQSTDTMFYHINIAR</sequence>
<feature type="chain" id="PRO_5020440657" description="Fibronectin type-III domain-containing protein" evidence="4">
    <location>
        <begin position="24"/>
        <end position="1045"/>
    </location>
</feature>
<dbReference type="GO" id="GO:0007160">
    <property type="term" value="P:cell-matrix adhesion"/>
    <property type="evidence" value="ECO:0007669"/>
    <property type="project" value="TreeGrafter"/>
</dbReference>
<dbReference type="InterPro" id="IPR028994">
    <property type="entry name" value="Integrin_alpha_N"/>
</dbReference>
<dbReference type="EMBL" id="RQGD01000025">
    <property type="protein sequence ID" value="TGL59065.1"/>
    <property type="molecule type" value="Genomic_DNA"/>
</dbReference>
<dbReference type="AlphaFoldDB" id="A0A4V3JR86"/>
<dbReference type="Proteomes" id="UP000297693">
    <property type="component" value="Unassembled WGS sequence"/>
</dbReference>
<reference evidence="6" key="1">
    <citation type="journal article" date="2019" name="PLoS Negl. Trop. Dis.">
        <title>Revisiting the worldwide diversity of Leptospira species in the environment.</title>
        <authorList>
            <person name="Vincent A.T."/>
            <person name="Schiettekatte O."/>
            <person name="Bourhy P."/>
            <person name="Veyrier F.J."/>
            <person name="Picardeau M."/>
        </authorList>
    </citation>
    <scope>NUCLEOTIDE SEQUENCE [LARGE SCALE GENOMIC DNA]</scope>
    <source>
        <strain evidence="6">201702476</strain>
    </source>
</reference>
<dbReference type="SMART" id="SM00060">
    <property type="entry name" value="FN3"/>
    <property type="match status" value="4"/>
</dbReference>
<proteinExistence type="predicted"/>
<evidence type="ECO:0000313" key="7">
    <source>
        <dbReference type="Proteomes" id="UP000297693"/>
    </source>
</evidence>
<dbReference type="RefSeq" id="WP_135623592.1">
    <property type="nucleotide sequence ID" value="NZ_RQGD01000025.1"/>
</dbReference>
<dbReference type="GO" id="GO:0098609">
    <property type="term" value="P:cell-cell adhesion"/>
    <property type="evidence" value="ECO:0007669"/>
    <property type="project" value="TreeGrafter"/>
</dbReference>
<dbReference type="GO" id="GO:0007229">
    <property type="term" value="P:integrin-mediated signaling pathway"/>
    <property type="evidence" value="ECO:0007669"/>
    <property type="project" value="TreeGrafter"/>
</dbReference>
<dbReference type="SUPFAM" id="SSF49265">
    <property type="entry name" value="Fibronectin type III"/>
    <property type="match status" value="2"/>
</dbReference>
<feature type="domain" description="Fibronectin type-III" evidence="5">
    <location>
        <begin position="403"/>
        <end position="507"/>
    </location>
</feature>
<dbReference type="GO" id="GO:0033627">
    <property type="term" value="P:cell adhesion mediated by integrin"/>
    <property type="evidence" value="ECO:0007669"/>
    <property type="project" value="TreeGrafter"/>
</dbReference>
<evidence type="ECO:0000256" key="3">
    <source>
        <dbReference type="ARBA" id="ARBA00023180"/>
    </source>
</evidence>
<dbReference type="InterPro" id="IPR003961">
    <property type="entry name" value="FN3_dom"/>
</dbReference>
<dbReference type="PRINTS" id="PR01185">
    <property type="entry name" value="INTEGRINA"/>
</dbReference>
<comment type="caution">
    <text evidence="6">The sequence shown here is derived from an EMBL/GenBank/DDBJ whole genome shotgun (WGS) entry which is preliminary data.</text>
</comment>
<dbReference type="PROSITE" id="PS50853">
    <property type="entry name" value="FN3"/>
    <property type="match status" value="4"/>
</dbReference>
<keyword evidence="2" id="KW-0677">Repeat</keyword>
<dbReference type="GO" id="GO:0008305">
    <property type="term" value="C:integrin complex"/>
    <property type="evidence" value="ECO:0007669"/>
    <property type="project" value="InterPro"/>
</dbReference>
<dbReference type="SMART" id="SM00191">
    <property type="entry name" value="Int_alpha"/>
    <property type="match status" value="7"/>
</dbReference>
<dbReference type="Gene3D" id="2.60.40.10">
    <property type="entry name" value="Immunoglobulins"/>
    <property type="match status" value="4"/>
</dbReference>
<dbReference type="InterPro" id="IPR036116">
    <property type="entry name" value="FN3_sf"/>
</dbReference>
<keyword evidence="3" id="KW-0325">Glycoprotein</keyword>
<evidence type="ECO:0000256" key="2">
    <source>
        <dbReference type="ARBA" id="ARBA00022737"/>
    </source>
</evidence>
<evidence type="ECO:0000256" key="1">
    <source>
        <dbReference type="ARBA" id="ARBA00022729"/>
    </source>
</evidence>
<dbReference type="InterPro" id="IPR013519">
    <property type="entry name" value="Int_alpha_beta-p"/>
</dbReference>
<dbReference type="InterPro" id="IPR013517">
    <property type="entry name" value="FG-GAP"/>
</dbReference>
<dbReference type="PANTHER" id="PTHR23220:SF133">
    <property type="entry name" value="INTEGRIN ALPHA-PS2"/>
    <property type="match status" value="1"/>
</dbReference>
<dbReference type="Pfam" id="PF13517">
    <property type="entry name" value="FG-GAP_3"/>
    <property type="match status" value="1"/>
</dbReference>
<evidence type="ECO:0000313" key="6">
    <source>
        <dbReference type="EMBL" id="TGL59065.1"/>
    </source>
</evidence>
<name>A0A4V3JR86_9LEPT</name>
<dbReference type="Pfam" id="PF01839">
    <property type="entry name" value="FG-GAP"/>
    <property type="match status" value="5"/>
</dbReference>
<dbReference type="OrthoDB" id="344301at2"/>
<feature type="domain" description="Fibronectin type-III" evidence="5">
    <location>
        <begin position="179"/>
        <end position="283"/>
    </location>
</feature>
<dbReference type="PROSITE" id="PS51470">
    <property type="entry name" value="FG_GAP"/>
    <property type="match status" value="6"/>
</dbReference>
<evidence type="ECO:0000259" key="5">
    <source>
        <dbReference type="PROSITE" id="PS50853"/>
    </source>
</evidence>
<keyword evidence="1 4" id="KW-0732">Signal</keyword>
<organism evidence="6 7">
    <name type="scientific">Leptospira ognonensis</name>
    <dbReference type="NCBI Taxonomy" id="2484945"/>
    <lineage>
        <taxon>Bacteria</taxon>
        <taxon>Pseudomonadati</taxon>
        <taxon>Spirochaetota</taxon>
        <taxon>Spirochaetia</taxon>
        <taxon>Leptospirales</taxon>
        <taxon>Leptospiraceae</taxon>
        <taxon>Leptospira</taxon>
    </lineage>
</organism>
<feature type="domain" description="Fibronectin type-III" evidence="5">
    <location>
        <begin position="292"/>
        <end position="396"/>
    </location>
</feature>
<dbReference type="InterPro" id="IPR013783">
    <property type="entry name" value="Ig-like_fold"/>
</dbReference>